<keyword evidence="1" id="KW-0560">Oxidoreductase</keyword>
<sequence>MVRWGFISTGDNSANHAKDLPIHPSTRGVDNVTHHLVAVASSTSLQKALLEDVNVDIATLNAGKHVLLEKAFTVNAAQKHLFLMEAMWTRFFPLTQHRVVADQNLGRDIEALYGTENILVNPGLAGSALLELAIYLTWIFQILYHDSPVPATSVRLPPSISSSLIKYALTGVNGDATVVVFGPAARPLSIKVVYYADDRLVVAEERDFSIPCARCLAEGRLESDVMPLDETVVIMEVTDRVREQNGLSYPVEIEAP</sequence>
<dbReference type="Proteomes" id="UP000326565">
    <property type="component" value="Unassembled WGS sequence"/>
</dbReference>
<dbReference type="GO" id="GO:0016491">
    <property type="term" value="F:oxidoreductase activity"/>
    <property type="evidence" value="ECO:0007669"/>
    <property type="project" value="UniProtKB-KW"/>
</dbReference>
<dbReference type="AlphaFoldDB" id="A0A5N5WK16"/>
<reference evidence="2 3" key="1">
    <citation type="submission" date="2019-04" db="EMBL/GenBank/DDBJ databases">
        <title>Friends and foes A comparative genomics study of 23 Aspergillus species from section Flavi.</title>
        <authorList>
            <consortium name="DOE Joint Genome Institute"/>
            <person name="Kjaerbolling I."/>
            <person name="Vesth T."/>
            <person name="Frisvad J.C."/>
            <person name="Nybo J.L."/>
            <person name="Theobald S."/>
            <person name="Kildgaard S."/>
            <person name="Isbrandt T."/>
            <person name="Kuo A."/>
            <person name="Sato A."/>
            <person name="Lyhne E.K."/>
            <person name="Kogle M.E."/>
            <person name="Wiebenga A."/>
            <person name="Kun R.S."/>
            <person name="Lubbers R.J."/>
            <person name="Makela M.R."/>
            <person name="Barry K."/>
            <person name="Chovatia M."/>
            <person name="Clum A."/>
            <person name="Daum C."/>
            <person name="Haridas S."/>
            <person name="He G."/>
            <person name="LaButti K."/>
            <person name="Lipzen A."/>
            <person name="Mondo S."/>
            <person name="Riley R."/>
            <person name="Salamov A."/>
            <person name="Simmons B.A."/>
            <person name="Magnuson J.K."/>
            <person name="Henrissat B."/>
            <person name="Mortensen U.H."/>
            <person name="Larsen T.O."/>
            <person name="Devries R.P."/>
            <person name="Grigoriev I.V."/>
            <person name="Machida M."/>
            <person name="Baker S.E."/>
            <person name="Andersen M.R."/>
        </authorList>
    </citation>
    <scope>NUCLEOTIDE SEQUENCE [LARGE SCALE GENOMIC DNA]</scope>
    <source>
        <strain evidence="2 3">CBS 151.66</strain>
    </source>
</reference>
<protein>
    <recommendedName>
        <fullName evidence="4">Gfo/Idh/MocA-like oxidoreductase N-terminal domain-containing protein</fullName>
    </recommendedName>
</protein>
<dbReference type="SUPFAM" id="SSF51735">
    <property type="entry name" value="NAD(P)-binding Rossmann-fold domains"/>
    <property type="match status" value="1"/>
</dbReference>
<organism evidence="2 3">
    <name type="scientific">Aspergillus leporis</name>
    <dbReference type="NCBI Taxonomy" id="41062"/>
    <lineage>
        <taxon>Eukaryota</taxon>
        <taxon>Fungi</taxon>
        <taxon>Dikarya</taxon>
        <taxon>Ascomycota</taxon>
        <taxon>Pezizomycotina</taxon>
        <taxon>Eurotiomycetes</taxon>
        <taxon>Eurotiomycetidae</taxon>
        <taxon>Eurotiales</taxon>
        <taxon>Aspergillaceae</taxon>
        <taxon>Aspergillus</taxon>
        <taxon>Aspergillus subgen. Circumdati</taxon>
    </lineage>
</organism>
<gene>
    <name evidence="2" type="ORF">BDV29DRAFT_195325</name>
</gene>
<accession>A0A5N5WK16</accession>
<dbReference type="EMBL" id="ML732368">
    <property type="protein sequence ID" value="KAB8068886.1"/>
    <property type="molecule type" value="Genomic_DNA"/>
</dbReference>
<dbReference type="InterPro" id="IPR036291">
    <property type="entry name" value="NAD(P)-bd_dom_sf"/>
</dbReference>
<dbReference type="PANTHER" id="PTHR22604">
    <property type="entry name" value="OXIDOREDUCTASES"/>
    <property type="match status" value="1"/>
</dbReference>
<keyword evidence="3" id="KW-1185">Reference proteome</keyword>
<evidence type="ECO:0000313" key="2">
    <source>
        <dbReference type="EMBL" id="KAB8068886.1"/>
    </source>
</evidence>
<dbReference type="InterPro" id="IPR050984">
    <property type="entry name" value="Gfo/Idh/MocA_domain"/>
</dbReference>
<evidence type="ECO:0008006" key="4">
    <source>
        <dbReference type="Google" id="ProtNLM"/>
    </source>
</evidence>
<evidence type="ECO:0000313" key="3">
    <source>
        <dbReference type="Proteomes" id="UP000326565"/>
    </source>
</evidence>
<proteinExistence type="predicted"/>
<name>A0A5N5WK16_9EURO</name>
<dbReference type="OrthoDB" id="2129491at2759"/>
<dbReference type="Gene3D" id="3.30.360.10">
    <property type="entry name" value="Dihydrodipicolinate Reductase, domain 2"/>
    <property type="match status" value="1"/>
</dbReference>
<dbReference type="PANTHER" id="PTHR22604:SF105">
    <property type="entry name" value="TRANS-1,2-DIHYDROBENZENE-1,2-DIOL DEHYDROGENASE"/>
    <property type="match status" value="1"/>
</dbReference>
<evidence type="ECO:0000256" key="1">
    <source>
        <dbReference type="ARBA" id="ARBA00023002"/>
    </source>
</evidence>